<comment type="caution">
    <text evidence="2">The sequence shown here is derived from an EMBL/GenBank/DDBJ whole genome shotgun (WGS) entry which is preliminary data.</text>
</comment>
<proteinExistence type="predicted"/>
<gene>
    <name evidence="2" type="ORF">CBOVIS_LOCUS11552</name>
</gene>
<name>A0A8S1F7W1_9PELO</name>
<protein>
    <submittedName>
        <fullName evidence="2">Uncharacterized protein</fullName>
    </submittedName>
</protein>
<evidence type="ECO:0000313" key="2">
    <source>
        <dbReference type="EMBL" id="CAB3409968.1"/>
    </source>
</evidence>
<dbReference type="AlphaFoldDB" id="A0A8S1F7W1"/>
<evidence type="ECO:0000256" key="1">
    <source>
        <dbReference type="SAM" id="MobiDB-lite"/>
    </source>
</evidence>
<feature type="compositionally biased region" description="Polar residues" evidence="1">
    <location>
        <begin position="431"/>
        <end position="442"/>
    </location>
</feature>
<reference evidence="2 3" key="1">
    <citation type="submission" date="2020-04" db="EMBL/GenBank/DDBJ databases">
        <authorList>
            <person name="Laetsch R D."/>
            <person name="Stevens L."/>
            <person name="Kumar S."/>
            <person name="Blaxter L. M."/>
        </authorList>
    </citation>
    <scope>NUCLEOTIDE SEQUENCE [LARGE SCALE GENOMIC DNA]</scope>
</reference>
<keyword evidence="3" id="KW-1185">Reference proteome</keyword>
<evidence type="ECO:0000313" key="3">
    <source>
        <dbReference type="Proteomes" id="UP000494206"/>
    </source>
</evidence>
<dbReference type="EMBL" id="CADEPM010000009">
    <property type="protein sequence ID" value="CAB3409968.1"/>
    <property type="molecule type" value="Genomic_DNA"/>
</dbReference>
<organism evidence="2 3">
    <name type="scientific">Caenorhabditis bovis</name>
    <dbReference type="NCBI Taxonomy" id="2654633"/>
    <lineage>
        <taxon>Eukaryota</taxon>
        <taxon>Metazoa</taxon>
        <taxon>Ecdysozoa</taxon>
        <taxon>Nematoda</taxon>
        <taxon>Chromadorea</taxon>
        <taxon>Rhabditida</taxon>
        <taxon>Rhabditina</taxon>
        <taxon>Rhabditomorpha</taxon>
        <taxon>Rhabditoidea</taxon>
        <taxon>Rhabditidae</taxon>
        <taxon>Peloderinae</taxon>
        <taxon>Caenorhabditis</taxon>
    </lineage>
</organism>
<accession>A0A8S1F7W1</accession>
<feature type="region of interest" description="Disordered" evidence="1">
    <location>
        <begin position="415"/>
        <end position="451"/>
    </location>
</feature>
<dbReference type="OrthoDB" id="5806466at2759"/>
<sequence>MKCIEGEPDHPTKESHIGIKARVRSRWRSIFSKKNSVVKLRDYNRISIDSRFILPESEHPLVGTIVAQATVEPVPLPDGEGVALIQETQHFSESKIILSPEEPIIRNLCEPSPKILTRFSSGDITMLHQMFEEIPDIKEFSFDGMTFTEQTDKATGIVTACLKPGPNCELDHQKLFLKQCLDDVENRPRNLTYTATGWALEDFESMMKHMLRRPDSPRTSFLRIEFSECIPSLKYLCEFISGYAKLRGFNVKKNYVYATIHSKKLSQQKKLRGLMEPFLEVEEKVLRTKMSYITDLSLSSAKLPNVMIVLRYYHLRSPKEKEENVFQTTLQVEQITGYNPMICKKVQLCDNSFDETLQFDDDDQKVAEMEMKNAKRRKNGIDETDGVINGKEDEKPYSEMFPILFELLGKTEMLNEETYSESESELESFDTDGNNSDCSDNTETSESDTDE</sequence>
<dbReference type="Proteomes" id="UP000494206">
    <property type="component" value="Unassembled WGS sequence"/>
</dbReference>
<feature type="compositionally biased region" description="Acidic residues" evidence="1">
    <location>
        <begin position="415"/>
        <end position="430"/>
    </location>
</feature>